<gene>
    <name evidence="2" type="ORF">C2G38_2152043</name>
</gene>
<keyword evidence="3" id="KW-1185">Reference proteome</keyword>
<comment type="caution">
    <text evidence="2">The sequence shown here is derived from an EMBL/GenBank/DDBJ whole genome shotgun (WGS) entry which is preliminary data.</text>
</comment>
<dbReference type="EMBL" id="QKWP01000008">
    <property type="protein sequence ID" value="RIB30612.1"/>
    <property type="molecule type" value="Genomic_DNA"/>
</dbReference>
<dbReference type="STRING" id="44941.A0A397W967"/>
<reference evidence="2 3" key="1">
    <citation type="submission" date="2018-06" db="EMBL/GenBank/DDBJ databases">
        <title>Comparative genomics reveals the genomic features of Rhizophagus irregularis, R. cerebriforme, R. diaphanum and Gigaspora rosea, and their symbiotic lifestyle signature.</title>
        <authorList>
            <person name="Morin E."/>
            <person name="San Clemente H."/>
            <person name="Chen E.C.H."/>
            <person name="De La Providencia I."/>
            <person name="Hainaut M."/>
            <person name="Kuo A."/>
            <person name="Kohler A."/>
            <person name="Murat C."/>
            <person name="Tang N."/>
            <person name="Roy S."/>
            <person name="Loubradou J."/>
            <person name="Henrissat B."/>
            <person name="Grigoriev I.V."/>
            <person name="Corradi N."/>
            <person name="Roux C."/>
            <person name="Martin F.M."/>
        </authorList>
    </citation>
    <scope>NUCLEOTIDE SEQUENCE [LARGE SCALE GENOMIC DNA]</scope>
    <source>
        <strain evidence="2 3">DAOM 194757</strain>
    </source>
</reference>
<organism evidence="2 3">
    <name type="scientific">Gigaspora rosea</name>
    <dbReference type="NCBI Taxonomy" id="44941"/>
    <lineage>
        <taxon>Eukaryota</taxon>
        <taxon>Fungi</taxon>
        <taxon>Fungi incertae sedis</taxon>
        <taxon>Mucoromycota</taxon>
        <taxon>Glomeromycotina</taxon>
        <taxon>Glomeromycetes</taxon>
        <taxon>Diversisporales</taxon>
        <taxon>Gigasporaceae</taxon>
        <taxon>Gigaspora</taxon>
    </lineage>
</organism>
<dbReference type="Proteomes" id="UP000266673">
    <property type="component" value="Unassembled WGS sequence"/>
</dbReference>
<accession>A0A397W967</accession>
<evidence type="ECO:0000256" key="1">
    <source>
        <dbReference type="SAM" id="Coils"/>
    </source>
</evidence>
<evidence type="ECO:0000313" key="2">
    <source>
        <dbReference type="EMBL" id="RIB30612.1"/>
    </source>
</evidence>
<dbReference type="AlphaFoldDB" id="A0A397W967"/>
<name>A0A397W967_9GLOM</name>
<proteinExistence type="predicted"/>
<evidence type="ECO:0000313" key="3">
    <source>
        <dbReference type="Proteomes" id="UP000266673"/>
    </source>
</evidence>
<keyword evidence="1" id="KW-0175">Coiled coil</keyword>
<feature type="coiled-coil region" evidence="1">
    <location>
        <begin position="135"/>
        <end position="166"/>
    </location>
</feature>
<protein>
    <submittedName>
        <fullName evidence="2">Uncharacterized protein</fullName>
    </submittedName>
</protein>
<sequence>MSYDCYSKCLSKYLGKIIENLENTHSQIRANTSPNAIVANIIKQIYIIMNYNLVFKNNYYKTWQYPYTLPVLNLLDKKTRLFLLEYFQDLFYNCRNSGPKLKKKQPLKVYHLATLEENIDLQYLPTSYSEGTLMLKDFNSNENTKKEEKEETLEEIEEILDISSKLETKMSQIIFCSKTEIEGDQKALERLKEGVSGSSPVWLPSRYGQLEDLNEVGS</sequence>